<dbReference type="InterPro" id="IPR015424">
    <property type="entry name" value="PyrdxlP-dep_Trfase"/>
</dbReference>
<evidence type="ECO:0000313" key="10">
    <source>
        <dbReference type="EMBL" id="MCZ4282661.1"/>
    </source>
</evidence>
<organism evidence="10 11">
    <name type="scientific">Kiloniella laminariae</name>
    <dbReference type="NCBI Taxonomy" id="454162"/>
    <lineage>
        <taxon>Bacteria</taxon>
        <taxon>Pseudomonadati</taxon>
        <taxon>Pseudomonadota</taxon>
        <taxon>Alphaproteobacteria</taxon>
        <taxon>Rhodospirillales</taxon>
        <taxon>Kiloniellaceae</taxon>
        <taxon>Kiloniella</taxon>
    </lineage>
</organism>
<dbReference type="PANTHER" id="PTHR43500:SF1">
    <property type="entry name" value="CYSTATHIONINE BETA-LYASE-RELATED"/>
    <property type="match status" value="1"/>
</dbReference>
<dbReference type="InterPro" id="IPR054542">
    <property type="entry name" value="Cys_met_metab_PP"/>
</dbReference>
<evidence type="ECO:0000256" key="8">
    <source>
        <dbReference type="RuleBase" id="RU362118"/>
    </source>
</evidence>
<proteinExistence type="inferred from homology"/>
<dbReference type="EMBL" id="JAPWGY010000009">
    <property type="protein sequence ID" value="MCZ4282661.1"/>
    <property type="molecule type" value="Genomic_DNA"/>
</dbReference>
<dbReference type="Pfam" id="PF01053">
    <property type="entry name" value="Cys_Met_Meta_PP"/>
    <property type="match status" value="1"/>
</dbReference>
<comment type="pathway">
    <text evidence="5">Amino-acid biosynthesis; L-methionine biosynthesis via de novo pathway; L-homocysteine from L-cystathionine: step 1/1.</text>
</comment>
<comment type="catalytic activity">
    <reaction evidence="6">
        <text>L,L-cystathionine + H2O = L-homocysteine + pyruvate + NH4(+)</text>
        <dbReference type="Rhea" id="RHEA:13965"/>
        <dbReference type="ChEBI" id="CHEBI:15361"/>
        <dbReference type="ChEBI" id="CHEBI:15377"/>
        <dbReference type="ChEBI" id="CHEBI:28938"/>
        <dbReference type="ChEBI" id="CHEBI:58161"/>
        <dbReference type="ChEBI" id="CHEBI:58199"/>
    </reaction>
</comment>
<comment type="caution">
    <text evidence="10">The sequence shown here is derived from an EMBL/GenBank/DDBJ whole genome shotgun (WGS) entry which is preliminary data.</text>
</comment>
<evidence type="ECO:0000256" key="6">
    <source>
        <dbReference type="ARBA" id="ARBA00047517"/>
    </source>
</evidence>
<accession>A0ABT4LQR8</accession>
<evidence type="ECO:0000256" key="4">
    <source>
        <dbReference type="ARBA" id="ARBA00023239"/>
    </source>
</evidence>
<dbReference type="InterPro" id="IPR006233">
    <property type="entry name" value="Cys_b_lyase_bac"/>
</dbReference>
<evidence type="ECO:0000256" key="9">
    <source>
        <dbReference type="SAM" id="MobiDB-lite"/>
    </source>
</evidence>
<dbReference type="InterPro" id="IPR015422">
    <property type="entry name" value="PyrdxlP-dep_Trfase_small"/>
</dbReference>
<dbReference type="GO" id="GO:0047804">
    <property type="term" value="F:cysteine-S-conjugate beta-lyase activity"/>
    <property type="evidence" value="ECO:0007669"/>
    <property type="project" value="UniProtKB-EC"/>
</dbReference>
<dbReference type="PROSITE" id="PS00868">
    <property type="entry name" value="CYS_MET_METAB_PP"/>
    <property type="match status" value="1"/>
</dbReference>
<evidence type="ECO:0000256" key="7">
    <source>
        <dbReference type="ARBA" id="ARBA00047625"/>
    </source>
</evidence>
<comment type="cofactor">
    <cofactor evidence="1 8">
        <name>pyridoxal 5'-phosphate</name>
        <dbReference type="ChEBI" id="CHEBI:597326"/>
    </cofactor>
</comment>
<dbReference type="CDD" id="cd00614">
    <property type="entry name" value="CGS_like"/>
    <property type="match status" value="1"/>
</dbReference>
<dbReference type="Gene3D" id="3.40.640.10">
    <property type="entry name" value="Type I PLP-dependent aspartate aminotransferase-like (Major domain)"/>
    <property type="match status" value="1"/>
</dbReference>
<dbReference type="SUPFAM" id="SSF53383">
    <property type="entry name" value="PLP-dependent transferases"/>
    <property type="match status" value="1"/>
</dbReference>
<evidence type="ECO:0000256" key="1">
    <source>
        <dbReference type="ARBA" id="ARBA00001933"/>
    </source>
</evidence>
<sequence length="401" mass="43961">MTGTASSKDPSKKFSQTTRVTQLGRDPQQNYGVVNPPVYHASTILFDTVEEMETRAAIKFEKGTLNYGRQGTPTIFSLENAIAELEGGYGAFAVSSGLGAITTAILSVVQSGDHILVTDSVYAPTRFFCNDVLKRMGVETTYYDPLIGGNISSLIKENTRLIFTEAPGSHSFEMQDIPAISQAAHNKGILVMMDNTWATPLFCKSFDLGVDISVHAGTKYIVGHSDAMLGLIVTTESCYQKIKETTFHLGQCSGPDDVYLAQRGLRTMAVRLRQHQESALEIARWLQQRPEVSRVLHPALPEDPGYALWSRDMTGASGLFSIILNPVDKAAVNAMVNDLDLYGIGYSWGGYESLILPSNPSSIRTATKWSAEGPLLRLHIGLEDTDDLIRDLEAGFKRMVR</sequence>
<dbReference type="RefSeq" id="WP_269424807.1">
    <property type="nucleotide sequence ID" value="NZ_JAPWGY010000009.1"/>
</dbReference>
<keyword evidence="3 8" id="KW-0663">Pyridoxal phosphate</keyword>
<gene>
    <name evidence="10" type="primary">metC</name>
    <name evidence="10" type="ORF">O4H49_17890</name>
</gene>
<dbReference type="Gene3D" id="3.90.1150.10">
    <property type="entry name" value="Aspartate Aminotransferase, domain 1"/>
    <property type="match status" value="1"/>
</dbReference>
<evidence type="ECO:0000256" key="3">
    <source>
        <dbReference type="ARBA" id="ARBA00022898"/>
    </source>
</evidence>
<name>A0ABT4LQR8_9PROT</name>
<comment type="similarity">
    <text evidence="2 8">Belongs to the trans-sulfuration enzymes family.</text>
</comment>
<dbReference type="Proteomes" id="UP001069802">
    <property type="component" value="Unassembled WGS sequence"/>
</dbReference>
<evidence type="ECO:0000256" key="2">
    <source>
        <dbReference type="ARBA" id="ARBA00009077"/>
    </source>
</evidence>
<dbReference type="InterPro" id="IPR015421">
    <property type="entry name" value="PyrdxlP-dep_Trfase_major"/>
</dbReference>
<reference evidence="10" key="1">
    <citation type="submission" date="2022-12" db="EMBL/GenBank/DDBJ databases">
        <title>Bacterial isolates from different developmental stages of Nematostella vectensis.</title>
        <authorList>
            <person name="Fraune S."/>
        </authorList>
    </citation>
    <scope>NUCLEOTIDE SEQUENCE</scope>
    <source>
        <strain evidence="10">G21630-S1</strain>
    </source>
</reference>
<dbReference type="InterPro" id="IPR000277">
    <property type="entry name" value="Cys/Met-Metab_PyrdxlP-dep_enz"/>
</dbReference>
<dbReference type="PANTHER" id="PTHR43500">
    <property type="entry name" value="CYSTATHIONINE BETA-LYASE-RELATED"/>
    <property type="match status" value="1"/>
</dbReference>
<feature type="region of interest" description="Disordered" evidence="9">
    <location>
        <begin position="1"/>
        <end position="32"/>
    </location>
</feature>
<evidence type="ECO:0000313" key="11">
    <source>
        <dbReference type="Proteomes" id="UP001069802"/>
    </source>
</evidence>
<evidence type="ECO:0000256" key="5">
    <source>
        <dbReference type="ARBA" id="ARBA00046315"/>
    </source>
</evidence>
<protein>
    <submittedName>
        <fullName evidence="10">Cystathionine beta-lyase</fullName>
        <ecNumber evidence="10">4.4.1.13</ecNumber>
    </submittedName>
</protein>
<dbReference type="NCBIfam" id="TIGR01324">
    <property type="entry name" value="cysta_beta_ly_B"/>
    <property type="match status" value="1"/>
</dbReference>
<keyword evidence="11" id="KW-1185">Reference proteome</keyword>
<dbReference type="EC" id="4.4.1.13" evidence="10"/>
<comment type="catalytic activity">
    <reaction evidence="7">
        <text>an S-substituted L-cysteine + H2O = a thiol + pyruvate + NH4(+)</text>
        <dbReference type="Rhea" id="RHEA:18121"/>
        <dbReference type="ChEBI" id="CHEBI:15361"/>
        <dbReference type="ChEBI" id="CHEBI:15377"/>
        <dbReference type="ChEBI" id="CHEBI:28938"/>
        <dbReference type="ChEBI" id="CHEBI:29256"/>
        <dbReference type="ChEBI" id="CHEBI:58717"/>
        <dbReference type="EC" id="4.4.1.13"/>
    </reaction>
</comment>
<keyword evidence="4 10" id="KW-0456">Lyase</keyword>
<dbReference type="PIRSF" id="PIRSF001434">
    <property type="entry name" value="CGS"/>
    <property type="match status" value="1"/>
</dbReference>